<evidence type="ECO:0000313" key="3">
    <source>
        <dbReference type="Proteomes" id="UP001159363"/>
    </source>
</evidence>
<gene>
    <name evidence="2" type="ORF">PR048_010450</name>
</gene>
<accession>A0ABQ9I2S7</accession>
<feature type="compositionally biased region" description="Basic residues" evidence="1">
    <location>
        <begin position="609"/>
        <end position="619"/>
    </location>
</feature>
<keyword evidence="3" id="KW-1185">Reference proteome</keyword>
<protein>
    <submittedName>
        <fullName evidence="2">Uncharacterized protein</fullName>
    </submittedName>
</protein>
<proteinExistence type="predicted"/>
<organism evidence="2 3">
    <name type="scientific">Dryococelus australis</name>
    <dbReference type="NCBI Taxonomy" id="614101"/>
    <lineage>
        <taxon>Eukaryota</taxon>
        <taxon>Metazoa</taxon>
        <taxon>Ecdysozoa</taxon>
        <taxon>Arthropoda</taxon>
        <taxon>Hexapoda</taxon>
        <taxon>Insecta</taxon>
        <taxon>Pterygota</taxon>
        <taxon>Neoptera</taxon>
        <taxon>Polyneoptera</taxon>
        <taxon>Phasmatodea</taxon>
        <taxon>Verophasmatodea</taxon>
        <taxon>Anareolatae</taxon>
        <taxon>Phasmatidae</taxon>
        <taxon>Eurycanthinae</taxon>
        <taxon>Dryococelus</taxon>
    </lineage>
</organism>
<comment type="caution">
    <text evidence="2">The sequence shown here is derived from an EMBL/GenBank/DDBJ whole genome shotgun (WGS) entry which is preliminary data.</text>
</comment>
<name>A0ABQ9I2S7_9NEOP</name>
<evidence type="ECO:0000256" key="1">
    <source>
        <dbReference type="SAM" id="MobiDB-lite"/>
    </source>
</evidence>
<feature type="compositionally biased region" description="Polar residues" evidence="1">
    <location>
        <begin position="457"/>
        <end position="466"/>
    </location>
</feature>
<feature type="region of interest" description="Disordered" evidence="1">
    <location>
        <begin position="356"/>
        <end position="376"/>
    </location>
</feature>
<reference evidence="2 3" key="1">
    <citation type="submission" date="2023-02" db="EMBL/GenBank/DDBJ databases">
        <title>LHISI_Scaffold_Assembly.</title>
        <authorList>
            <person name="Stuart O.P."/>
            <person name="Cleave R."/>
            <person name="Magrath M.J.L."/>
            <person name="Mikheyev A.S."/>
        </authorList>
    </citation>
    <scope>NUCLEOTIDE SEQUENCE [LARGE SCALE GENOMIC DNA]</scope>
    <source>
        <strain evidence="2">Daus_M_001</strain>
        <tissue evidence="2">Leg muscle</tissue>
    </source>
</reference>
<dbReference type="Proteomes" id="UP001159363">
    <property type="component" value="Chromosome 3"/>
</dbReference>
<feature type="region of interest" description="Disordered" evidence="1">
    <location>
        <begin position="441"/>
        <end position="468"/>
    </location>
</feature>
<sequence length="648" mass="72146">MPATKCSDNVDTFAGCCNLQKLVCAALGLSARLWQDVACEKRSAAPSRLGVALNYQLAAVAATPFVDAFDLHYHIAYRSQLTSDTGSQREFCRSLLTLTPTRNPAGSVEETAGRVGKVGVNAEEHTACIQVDPKQWLGWVPNKNHDRFLPNPSSIPLPCATYTVSNDLAFDETLPPKRTGFSPRPSHCIFACGNRAERCSWWWVFSGISRFPAPSFRRSPYSLQSPSSALKTAMETGTESDRSPVTGKKGCCGVVVIPFTAPNKAKPGFTPDGARTRFFHGGNVGDFPINWCVSTRGLCSCASEVKKRGSDTGDSYTHGKRLIAPTCKACCVTVRLGAALNVEALRVDEDELRRVRSSAGMRGEGGNGSSTTKPAYQQHRPARFPDASATPLVWEASSLTTTPPQTLHGRRPVWERNIHNFAFSLFNKLHDKKYLKWSSAGMQGRGKGEIPEKTRRPASSSDTISMCENPGATRSVIEPCSPWWEANRLTVQTQWPLTRFHNCGSKLDLRSYRRSTLKTVAIFQFRAGLEIEIKFISNRQFWRFDISIRDQQPSSTNVVRKYANKITRVKIFAAQLLIRNGYHAMFKSPPRALTHSRLHSSVSHPFVHSHHEHLARRRPAISSRRPDFSSFAHTRQMTSVKDCRRQYI</sequence>
<dbReference type="EMBL" id="JARBHB010000003">
    <property type="protein sequence ID" value="KAJ8890941.1"/>
    <property type="molecule type" value="Genomic_DNA"/>
</dbReference>
<feature type="region of interest" description="Disordered" evidence="1">
    <location>
        <begin position="609"/>
        <end position="628"/>
    </location>
</feature>
<evidence type="ECO:0000313" key="2">
    <source>
        <dbReference type="EMBL" id="KAJ8890941.1"/>
    </source>
</evidence>
<feature type="compositionally biased region" description="Basic and acidic residues" evidence="1">
    <location>
        <begin position="446"/>
        <end position="455"/>
    </location>
</feature>